<organism evidence="12 13">
    <name type="scientific">Oryzomonas rubra</name>
    <dbReference type="NCBI Taxonomy" id="2509454"/>
    <lineage>
        <taxon>Bacteria</taxon>
        <taxon>Pseudomonadati</taxon>
        <taxon>Thermodesulfobacteriota</taxon>
        <taxon>Desulfuromonadia</taxon>
        <taxon>Geobacterales</taxon>
        <taxon>Geobacteraceae</taxon>
        <taxon>Oryzomonas</taxon>
    </lineage>
</organism>
<dbReference type="OrthoDB" id="5397184at2"/>
<dbReference type="Pfam" id="PF02518">
    <property type="entry name" value="HATPase_c"/>
    <property type="match status" value="1"/>
</dbReference>
<comment type="catalytic activity">
    <reaction evidence="1">
        <text>ATP + protein L-histidine = ADP + protein N-phospho-L-histidine.</text>
        <dbReference type="EC" id="2.7.13.3"/>
    </reaction>
</comment>
<dbReference type="EC" id="2.7.13.3" evidence="2"/>
<dbReference type="CDD" id="cd00082">
    <property type="entry name" value="HisKA"/>
    <property type="match status" value="1"/>
</dbReference>
<keyword evidence="10" id="KW-0812">Transmembrane</keyword>
<dbReference type="RefSeq" id="WP_149307866.1">
    <property type="nucleotide sequence ID" value="NZ_SRSD01000007.1"/>
</dbReference>
<dbReference type="InterPro" id="IPR004358">
    <property type="entry name" value="Sig_transdc_His_kin-like_C"/>
</dbReference>
<keyword evidence="5" id="KW-0547">Nucleotide-binding</keyword>
<dbReference type="Pfam" id="PF00512">
    <property type="entry name" value="HisKA"/>
    <property type="match status" value="1"/>
</dbReference>
<keyword evidence="4" id="KW-0808">Transferase</keyword>
<dbReference type="InterPro" id="IPR003594">
    <property type="entry name" value="HATPase_dom"/>
</dbReference>
<comment type="caution">
    <text evidence="12">The sequence shown here is derived from an EMBL/GenBank/DDBJ whole genome shotgun (WGS) entry which is preliminary data.</text>
</comment>
<dbReference type="InterPro" id="IPR036097">
    <property type="entry name" value="HisK_dim/P_sf"/>
</dbReference>
<evidence type="ECO:0000256" key="9">
    <source>
        <dbReference type="SAM" id="Coils"/>
    </source>
</evidence>
<evidence type="ECO:0000256" key="10">
    <source>
        <dbReference type="SAM" id="Phobius"/>
    </source>
</evidence>
<evidence type="ECO:0000313" key="13">
    <source>
        <dbReference type="Proteomes" id="UP000324298"/>
    </source>
</evidence>
<keyword evidence="9" id="KW-0175">Coiled coil</keyword>
<dbReference type="GO" id="GO:0005524">
    <property type="term" value="F:ATP binding"/>
    <property type="evidence" value="ECO:0007669"/>
    <property type="project" value="UniProtKB-KW"/>
</dbReference>
<keyword evidence="13" id="KW-1185">Reference proteome</keyword>
<evidence type="ECO:0000256" key="3">
    <source>
        <dbReference type="ARBA" id="ARBA00022553"/>
    </source>
</evidence>
<sequence length="355" mass="39544">MMVAIMTLSVAIQFLAAFMALRLIRVSGEKTAWMLVASGLIIMGVRRAVMFAHILAGSSRWDVTVEMLGLVISILMTCGIILIKPLFLRYNQVQGELQRQRAELERVNKNQEERIAATVAELRRKDEVLIRQNRFAAMGEMITNIAHQWRQPLNNIGLIVQNLNLGYLSGTLSPGQFQEDVDNAMATIERMSQKIDDLRNFFLKDTVKRGFHVDKVIAQTTGLLDASLQHAHIRVDVQAEAGVTLVGYKNEYARAVLNIVNNARDVLLEREVEAPCITIRIFRESGRCVVTVHDNGGGIDEAVIPRIFDPYFTTKEPHKGTGIGLYLSKVIIENSMGGSISARNIDGGAEFRIAV</sequence>
<evidence type="ECO:0000256" key="7">
    <source>
        <dbReference type="ARBA" id="ARBA00022840"/>
    </source>
</evidence>
<dbReference type="SUPFAM" id="SSF55874">
    <property type="entry name" value="ATPase domain of HSP90 chaperone/DNA topoisomerase II/histidine kinase"/>
    <property type="match status" value="1"/>
</dbReference>
<proteinExistence type="predicted"/>
<keyword evidence="10" id="KW-0472">Membrane</keyword>
<dbReference type="SUPFAM" id="SSF47384">
    <property type="entry name" value="Homodimeric domain of signal transducing histidine kinase"/>
    <property type="match status" value="1"/>
</dbReference>
<dbReference type="GO" id="GO:0000155">
    <property type="term" value="F:phosphorelay sensor kinase activity"/>
    <property type="evidence" value="ECO:0007669"/>
    <property type="project" value="InterPro"/>
</dbReference>
<keyword evidence="3" id="KW-0597">Phosphoprotein</keyword>
<evidence type="ECO:0000256" key="2">
    <source>
        <dbReference type="ARBA" id="ARBA00012438"/>
    </source>
</evidence>
<dbReference type="Gene3D" id="3.30.565.10">
    <property type="entry name" value="Histidine kinase-like ATPase, C-terminal domain"/>
    <property type="match status" value="1"/>
</dbReference>
<reference evidence="12 13" key="1">
    <citation type="submission" date="2019-04" db="EMBL/GenBank/DDBJ databases">
        <title>Geobacter ruber sp. nov., ferric-reducing bacteria isolated from paddy soil.</title>
        <authorList>
            <person name="Xu Z."/>
            <person name="Masuda Y."/>
            <person name="Itoh H."/>
            <person name="Senoo K."/>
        </authorList>
    </citation>
    <scope>NUCLEOTIDE SEQUENCE [LARGE SCALE GENOMIC DNA]</scope>
    <source>
        <strain evidence="12 13">Red88</strain>
    </source>
</reference>
<feature type="transmembrane region" description="Helical" evidence="10">
    <location>
        <begin position="68"/>
        <end position="88"/>
    </location>
</feature>
<evidence type="ECO:0000256" key="6">
    <source>
        <dbReference type="ARBA" id="ARBA00022777"/>
    </source>
</evidence>
<dbReference type="EMBL" id="SRSD01000007">
    <property type="protein sequence ID" value="KAA0890393.1"/>
    <property type="molecule type" value="Genomic_DNA"/>
</dbReference>
<protein>
    <recommendedName>
        <fullName evidence="2">histidine kinase</fullName>
        <ecNumber evidence="2">2.7.13.3</ecNumber>
    </recommendedName>
</protein>
<keyword evidence="7" id="KW-0067">ATP-binding</keyword>
<dbReference type="SMART" id="SM00387">
    <property type="entry name" value="HATPase_c"/>
    <property type="match status" value="1"/>
</dbReference>
<evidence type="ECO:0000256" key="1">
    <source>
        <dbReference type="ARBA" id="ARBA00000085"/>
    </source>
</evidence>
<dbReference type="Gene3D" id="1.10.287.130">
    <property type="match status" value="1"/>
</dbReference>
<name>A0A5A9XCS7_9BACT</name>
<dbReference type="AlphaFoldDB" id="A0A5A9XCS7"/>
<dbReference type="PRINTS" id="PR00344">
    <property type="entry name" value="BCTRLSENSOR"/>
</dbReference>
<evidence type="ECO:0000259" key="11">
    <source>
        <dbReference type="PROSITE" id="PS50109"/>
    </source>
</evidence>
<accession>A0A5A9XCS7</accession>
<feature type="coiled-coil region" evidence="9">
    <location>
        <begin position="90"/>
        <end position="121"/>
    </location>
</feature>
<dbReference type="PROSITE" id="PS50109">
    <property type="entry name" value="HIS_KIN"/>
    <property type="match status" value="1"/>
</dbReference>
<dbReference type="InterPro" id="IPR003661">
    <property type="entry name" value="HisK_dim/P_dom"/>
</dbReference>
<dbReference type="Proteomes" id="UP000324298">
    <property type="component" value="Unassembled WGS sequence"/>
</dbReference>
<dbReference type="PANTHER" id="PTHR43065">
    <property type="entry name" value="SENSOR HISTIDINE KINASE"/>
    <property type="match status" value="1"/>
</dbReference>
<keyword evidence="10" id="KW-1133">Transmembrane helix</keyword>
<dbReference type="PANTHER" id="PTHR43065:SF10">
    <property type="entry name" value="PEROXIDE STRESS-ACTIVATED HISTIDINE KINASE MAK3"/>
    <property type="match status" value="1"/>
</dbReference>
<evidence type="ECO:0000256" key="5">
    <source>
        <dbReference type="ARBA" id="ARBA00022741"/>
    </source>
</evidence>
<gene>
    <name evidence="12" type="ORF">ET418_12055</name>
</gene>
<dbReference type="SMART" id="SM00388">
    <property type="entry name" value="HisKA"/>
    <property type="match status" value="1"/>
</dbReference>
<evidence type="ECO:0000256" key="8">
    <source>
        <dbReference type="ARBA" id="ARBA00023012"/>
    </source>
</evidence>
<evidence type="ECO:0000313" key="12">
    <source>
        <dbReference type="EMBL" id="KAA0890393.1"/>
    </source>
</evidence>
<feature type="domain" description="Histidine kinase" evidence="11">
    <location>
        <begin position="144"/>
        <end position="355"/>
    </location>
</feature>
<keyword evidence="8" id="KW-0902">Two-component regulatory system</keyword>
<keyword evidence="6 12" id="KW-0418">Kinase</keyword>
<feature type="transmembrane region" description="Helical" evidence="10">
    <location>
        <begin position="32"/>
        <end position="56"/>
    </location>
</feature>
<dbReference type="InterPro" id="IPR036890">
    <property type="entry name" value="HATPase_C_sf"/>
</dbReference>
<evidence type="ECO:0000256" key="4">
    <source>
        <dbReference type="ARBA" id="ARBA00022679"/>
    </source>
</evidence>
<dbReference type="InterPro" id="IPR005467">
    <property type="entry name" value="His_kinase_dom"/>
</dbReference>